<dbReference type="AlphaFoldDB" id="A0A3E0HFA8"/>
<keyword evidence="3 4" id="KW-0067">ATP-binding</keyword>
<dbReference type="Pfam" id="PF13535">
    <property type="entry name" value="ATP-grasp_4"/>
    <property type="match status" value="1"/>
</dbReference>
<keyword evidence="1" id="KW-0436">Ligase</keyword>
<evidence type="ECO:0000256" key="3">
    <source>
        <dbReference type="ARBA" id="ARBA00022840"/>
    </source>
</evidence>
<dbReference type="NCBIfam" id="NF005543">
    <property type="entry name" value="PRK07206.1"/>
    <property type="match status" value="1"/>
</dbReference>
<dbReference type="PROSITE" id="PS50975">
    <property type="entry name" value="ATP_GRASP"/>
    <property type="match status" value="1"/>
</dbReference>
<organism evidence="6 7">
    <name type="scientific">Kutzneria buriramensis</name>
    <dbReference type="NCBI Taxonomy" id="1045776"/>
    <lineage>
        <taxon>Bacteria</taxon>
        <taxon>Bacillati</taxon>
        <taxon>Actinomycetota</taxon>
        <taxon>Actinomycetes</taxon>
        <taxon>Pseudonocardiales</taxon>
        <taxon>Pseudonocardiaceae</taxon>
        <taxon>Kutzneria</taxon>
    </lineage>
</organism>
<dbReference type="OrthoDB" id="24041at2"/>
<reference evidence="6 7" key="1">
    <citation type="submission" date="2018-08" db="EMBL/GenBank/DDBJ databases">
        <title>Genomic Encyclopedia of Archaeal and Bacterial Type Strains, Phase II (KMG-II): from individual species to whole genera.</title>
        <authorList>
            <person name="Goeker M."/>
        </authorList>
    </citation>
    <scope>NUCLEOTIDE SEQUENCE [LARGE SCALE GENOMIC DNA]</scope>
    <source>
        <strain evidence="6 7">DSM 45791</strain>
    </source>
</reference>
<evidence type="ECO:0000256" key="2">
    <source>
        <dbReference type="ARBA" id="ARBA00022741"/>
    </source>
</evidence>
<sequence length="416" mass="44912">MGKPVVAVLEPYSSAALLGPALRSAGFSPVAVTYPPGREHAAARPTLHLDDYDAVVNHLGDFDGTVDRLAALGPIAVIPGAERSLHIAEQLTGALGLDAANVPELLPARQNKYLMHQALAAAGLPVIRQICTRDADEVAAWILREGLTGRDLVIKPPASGGTVGVSLAAGGVGWREQFAALLDRRDKLGVFNDQVLVQEYVTGTEFVVDTVSVNGRHSVTNMLEYRKVRRGEGMAVYESMEWLPYDTAAYGSLIEYALAALDAVGLRNWAAHTEIMMTEDGPRLVEINPRLSGVGSPAITLMATGESQVTRIVDVCAGRGDRLPAGFDLRQHYLAVFLIAHSSGVVRNAEIFDRAKSLESYHSPVQVVRSGDRVEASTDLWTSMTMGYIVLAHESAEQTRADREAIRELEKELVIE</sequence>
<name>A0A3E0HFA8_9PSEU</name>
<dbReference type="Proteomes" id="UP000256269">
    <property type="component" value="Unassembled WGS sequence"/>
</dbReference>
<protein>
    <submittedName>
        <fullName evidence="6">Biotin carboxylase</fullName>
    </submittedName>
</protein>
<keyword evidence="7" id="KW-1185">Reference proteome</keyword>
<evidence type="ECO:0000313" key="7">
    <source>
        <dbReference type="Proteomes" id="UP000256269"/>
    </source>
</evidence>
<evidence type="ECO:0000313" key="6">
    <source>
        <dbReference type="EMBL" id="REH43485.1"/>
    </source>
</evidence>
<dbReference type="SUPFAM" id="SSF56059">
    <property type="entry name" value="Glutathione synthetase ATP-binding domain-like"/>
    <property type="match status" value="1"/>
</dbReference>
<dbReference type="InterPro" id="IPR052032">
    <property type="entry name" value="ATP-dep_AA_Ligase"/>
</dbReference>
<dbReference type="GO" id="GO:0016874">
    <property type="term" value="F:ligase activity"/>
    <property type="evidence" value="ECO:0007669"/>
    <property type="project" value="UniProtKB-KW"/>
</dbReference>
<proteinExistence type="predicted"/>
<keyword evidence="2 4" id="KW-0547">Nucleotide-binding</keyword>
<accession>A0A3E0HFA8</accession>
<evidence type="ECO:0000259" key="5">
    <source>
        <dbReference type="PROSITE" id="PS50975"/>
    </source>
</evidence>
<evidence type="ECO:0000256" key="1">
    <source>
        <dbReference type="ARBA" id="ARBA00022598"/>
    </source>
</evidence>
<dbReference type="GO" id="GO:0046872">
    <property type="term" value="F:metal ion binding"/>
    <property type="evidence" value="ECO:0007669"/>
    <property type="project" value="InterPro"/>
</dbReference>
<comment type="caution">
    <text evidence="6">The sequence shown here is derived from an EMBL/GenBank/DDBJ whole genome shotgun (WGS) entry which is preliminary data.</text>
</comment>
<dbReference type="Gene3D" id="3.30.470.20">
    <property type="entry name" value="ATP-grasp fold, B domain"/>
    <property type="match status" value="1"/>
</dbReference>
<dbReference type="PANTHER" id="PTHR43585">
    <property type="entry name" value="FUMIPYRROLE BIOSYNTHESIS PROTEIN C"/>
    <property type="match status" value="1"/>
</dbReference>
<gene>
    <name evidence="6" type="ORF">BCF44_10928</name>
</gene>
<evidence type="ECO:0000256" key="4">
    <source>
        <dbReference type="PROSITE-ProRule" id="PRU00409"/>
    </source>
</evidence>
<dbReference type="InterPro" id="IPR011761">
    <property type="entry name" value="ATP-grasp"/>
</dbReference>
<dbReference type="RefSeq" id="WP_116176947.1">
    <property type="nucleotide sequence ID" value="NZ_CP144375.1"/>
</dbReference>
<dbReference type="PANTHER" id="PTHR43585:SF2">
    <property type="entry name" value="ATP-GRASP ENZYME FSQD"/>
    <property type="match status" value="1"/>
</dbReference>
<dbReference type="GO" id="GO:0005524">
    <property type="term" value="F:ATP binding"/>
    <property type="evidence" value="ECO:0007669"/>
    <property type="project" value="UniProtKB-UniRule"/>
</dbReference>
<dbReference type="EMBL" id="QUNO01000009">
    <property type="protein sequence ID" value="REH43485.1"/>
    <property type="molecule type" value="Genomic_DNA"/>
</dbReference>
<feature type="domain" description="ATP-grasp" evidence="5">
    <location>
        <begin position="116"/>
        <end position="317"/>
    </location>
</feature>